<accession>A0A9N9KK92</accession>
<name>A0A9N9KK92_9HELO</name>
<reference evidence="1" key="1">
    <citation type="submission" date="2021-07" db="EMBL/GenBank/DDBJ databases">
        <authorList>
            <person name="Durling M."/>
        </authorList>
    </citation>
    <scope>NUCLEOTIDE SEQUENCE</scope>
</reference>
<dbReference type="EMBL" id="CAJVRL010000002">
    <property type="protein sequence ID" value="CAG8949214.1"/>
    <property type="molecule type" value="Genomic_DNA"/>
</dbReference>
<dbReference type="Proteomes" id="UP000696280">
    <property type="component" value="Unassembled WGS sequence"/>
</dbReference>
<protein>
    <submittedName>
        <fullName evidence="1">Uncharacterized protein</fullName>
    </submittedName>
</protein>
<sequence length="252" mass="28128">MPRSIPLALPPALPSELLEYVLSHQAYPTTVIICQPRASFLTSLLNSVDITTPHDNLGEAQSPLTRHNLLVPTLHQIATSKHINLVFVPTVSHLRAVLAAFPPTPADEIPPLQKFDKPGRQVPLLVVYGLVELHRDTSEWSAQGLSNSVSNLVEAGWRSERRVVAIEDRGLDEEYYETVLEEGEEEGLEEGTGDDRKWKQLCKVWEQRVPILNGSVKRAGLDSEDGAWSGRTVEVGRVLGRWFRFGRGDWVT</sequence>
<proteinExistence type="predicted"/>
<comment type="caution">
    <text evidence="1">The sequence shown here is derived from an EMBL/GenBank/DDBJ whole genome shotgun (WGS) entry which is preliminary data.</text>
</comment>
<evidence type="ECO:0000313" key="2">
    <source>
        <dbReference type="Proteomes" id="UP000696280"/>
    </source>
</evidence>
<dbReference type="OrthoDB" id="5391496at2759"/>
<organism evidence="1 2">
    <name type="scientific">Hymenoscyphus fraxineus</name>
    <dbReference type="NCBI Taxonomy" id="746836"/>
    <lineage>
        <taxon>Eukaryota</taxon>
        <taxon>Fungi</taxon>
        <taxon>Dikarya</taxon>
        <taxon>Ascomycota</taxon>
        <taxon>Pezizomycotina</taxon>
        <taxon>Leotiomycetes</taxon>
        <taxon>Helotiales</taxon>
        <taxon>Helotiaceae</taxon>
        <taxon>Hymenoscyphus</taxon>
    </lineage>
</organism>
<evidence type="ECO:0000313" key="1">
    <source>
        <dbReference type="EMBL" id="CAG8949214.1"/>
    </source>
</evidence>
<keyword evidence="2" id="KW-1185">Reference proteome</keyword>
<dbReference type="AlphaFoldDB" id="A0A9N9KK92"/>
<gene>
    <name evidence="1" type="ORF">HYFRA_00004838</name>
</gene>